<evidence type="ECO:0000259" key="7">
    <source>
        <dbReference type="PROSITE" id="PS51007"/>
    </source>
</evidence>
<reference evidence="8 9" key="1">
    <citation type="submission" date="2015-08" db="EMBL/GenBank/DDBJ databases">
        <title>Investigation of the bacterial diversity of lava forest soil.</title>
        <authorList>
            <person name="Lee J.S."/>
        </authorList>
    </citation>
    <scope>NUCLEOTIDE SEQUENCE [LARGE SCALE GENOMIC DNA]</scope>
    <source>
        <strain evidence="8 9">GJW-30</strain>
    </source>
</reference>
<dbReference type="AlphaFoldDB" id="A0A0S3PQL6"/>
<dbReference type="EMBL" id="AP014946">
    <property type="protein sequence ID" value="BAT58173.1"/>
    <property type="molecule type" value="Genomic_DNA"/>
</dbReference>
<dbReference type="SUPFAM" id="SSF46626">
    <property type="entry name" value="Cytochrome c"/>
    <property type="match status" value="1"/>
</dbReference>
<organism evidence="8 9">
    <name type="scientific">Variibacter gotjawalensis</name>
    <dbReference type="NCBI Taxonomy" id="1333996"/>
    <lineage>
        <taxon>Bacteria</taxon>
        <taxon>Pseudomonadati</taxon>
        <taxon>Pseudomonadota</taxon>
        <taxon>Alphaproteobacteria</taxon>
        <taxon>Hyphomicrobiales</taxon>
        <taxon>Nitrobacteraceae</taxon>
        <taxon>Variibacter</taxon>
    </lineage>
</organism>
<feature type="domain" description="Cytochrome c" evidence="7">
    <location>
        <begin position="71"/>
        <end position="171"/>
    </location>
</feature>
<dbReference type="PRINTS" id="PR00604">
    <property type="entry name" value="CYTCHRMECIAB"/>
</dbReference>
<dbReference type="Proteomes" id="UP000236884">
    <property type="component" value="Chromosome"/>
</dbReference>
<name>A0A0S3PQL6_9BRAD</name>
<keyword evidence="1" id="KW-0813">Transport</keyword>
<evidence type="ECO:0000256" key="5">
    <source>
        <dbReference type="ARBA" id="ARBA00023004"/>
    </source>
</evidence>
<dbReference type="RefSeq" id="WP_096351683.1">
    <property type="nucleotide sequence ID" value="NZ_AP014946.1"/>
</dbReference>
<evidence type="ECO:0000256" key="3">
    <source>
        <dbReference type="ARBA" id="ARBA00022723"/>
    </source>
</evidence>
<proteinExistence type="predicted"/>
<keyword evidence="4" id="KW-0249">Electron transport</keyword>
<keyword evidence="5 6" id="KW-0408">Iron</keyword>
<evidence type="ECO:0000256" key="2">
    <source>
        <dbReference type="ARBA" id="ARBA00022617"/>
    </source>
</evidence>
<dbReference type="KEGG" id="vgo:GJW-30_1_00694"/>
<protein>
    <submittedName>
        <fullName evidence="8">Cytochrome c-552</fullName>
    </submittedName>
</protein>
<evidence type="ECO:0000256" key="6">
    <source>
        <dbReference type="PROSITE-ProRule" id="PRU00433"/>
    </source>
</evidence>
<accession>A0A0S3PQL6</accession>
<dbReference type="InterPro" id="IPR002327">
    <property type="entry name" value="Cyt_c_1A/1B"/>
</dbReference>
<evidence type="ECO:0000313" key="8">
    <source>
        <dbReference type="EMBL" id="BAT58173.1"/>
    </source>
</evidence>
<dbReference type="InterPro" id="IPR036909">
    <property type="entry name" value="Cyt_c-like_dom_sf"/>
</dbReference>
<dbReference type="InterPro" id="IPR009056">
    <property type="entry name" value="Cyt_c-like_dom"/>
</dbReference>
<sequence>MDSYELNKVFGAILFTCLCVLSLNIAAGAIYTPKKVEKPGYEIVVPEAPAAGGPAAPAEPEVPIAQLLAKADVAKGENAAKVCQTCHTFNKGEPNKVGPNLYGVVGEKKGEGRGFNFSAAMKGKGGEWTFEDLDKFLQNPRGFVPGTNMSYAGMARGGQRADLIAFLNSKSDHPQAIPQAAEKK</sequence>
<dbReference type="Gene3D" id="1.10.760.10">
    <property type="entry name" value="Cytochrome c-like domain"/>
    <property type="match status" value="1"/>
</dbReference>
<evidence type="ECO:0000256" key="1">
    <source>
        <dbReference type="ARBA" id="ARBA00022448"/>
    </source>
</evidence>
<evidence type="ECO:0000313" key="9">
    <source>
        <dbReference type="Proteomes" id="UP000236884"/>
    </source>
</evidence>
<dbReference type="PANTHER" id="PTHR11961">
    <property type="entry name" value="CYTOCHROME C"/>
    <property type="match status" value="1"/>
</dbReference>
<gene>
    <name evidence="8" type="primary">cycM_1</name>
    <name evidence="8" type="ORF">GJW-30_1_00694</name>
</gene>
<keyword evidence="3 6" id="KW-0479">Metal-binding</keyword>
<dbReference type="GO" id="GO:0009055">
    <property type="term" value="F:electron transfer activity"/>
    <property type="evidence" value="ECO:0007669"/>
    <property type="project" value="InterPro"/>
</dbReference>
<keyword evidence="2 6" id="KW-0349">Heme</keyword>
<dbReference type="OrthoDB" id="9805828at2"/>
<keyword evidence="9" id="KW-1185">Reference proteome</keyword>
<dbReference type="GO" id="GO:0046872">
    <property type="term" value="F:metal ion binding"/>
    <property type="evidence" value="ECO:0007669"/>
    <property type="project" value="UniProtKB-KW"/>
</dbReference>
<evidence type="ECO:0000256" key="4">
    <source>
        <dbReference type="ARBA" id="ARBA00022982"/>
    </source>
</evidence>
<dbReference type="PROSITE" id="PS51007">
    <property type="entry name" value="CYTC"/>
    <property type="match status" value="1"/>
</dbReference>
<dbReference type="GO" id="GO:0020037">
    <property type="term" value="F:heme binding"/>
    <property type="evidence" value="ECO:0007669"/>
    <property type="project" value="InterPro"/>
</dbReference>